<dbReference type="SUPFAM" id="SSF101233">
    <property type="entry name" value="PWI domain"/>
    <property type="match status" value="1"/>
</dbReference>
<sequence>MTTVDDKILRTTKFPIEFNQKVDIQKVNADLMKKWMAGRIQEILGSDDDVVIELCFGLFEGARHPDIKKMQIQLTGFLDKDTPAFCKELWKLCLSAQANPEGVPQELVEAKKAELMQEKIETDRRSELARLRGADEQRRESNMSAIRERERNDRSDRGWRGGRGDSFRDGRGDNRRNFDRGGGRNDDRDFGRGSRRGGGRGYERRGPRSRSPHPRRDSRDREGYAPRGNDSYIPRGRDNGRRGDERRRSPTPRSPISVSSRSRSDSRSPLPTRRRSRSRSRSPPRRYRSPSPVRRSIYRGRGYRGEREQRGRERRSLIRRSDSRSSAPSVSLSPPRKRRRTPSPSHSRSPRRLRCNTSSMSRSPSPARSFRPAARGWSRSPSGERRRIAAINDKDIIAPRGESYKARDERRLTRSPSRSISPRRRRSRSRSQSSSVDTSSRKRRRSMQRYEPSKRRRNSSSVSPPRPVNTKADMEKGNGRQPINRDADKYLRDVEPREVPMKPLQVPTAELKEKLLREKIL</sequence>
<dbReference type="GO" id="GO:0005681">
    <property type="term" value="C:spliceosomal complex"/>
    <property type="evidence" value="ECO:0007669"/>
    <property type="project" value="TreeGrafter"/>
</dbReference>
<name>A0A9P7Z3Y7_9HELO</name>
<feature type="compositionally biased region" description="Basic and acidic residues" evidence="2">
    <location>
        <begin position="235"/>
        <end position="248"/>
    </location>
</feature>
<protein>
    <recommendedName>
        <fullName evidence="3">PWI domain-containing protein</fullName>
    </recommendedName>
</protein>
<dbReference type="InterPro" id="IPR036483">
    <property type="entry name" value="PWI_dom_sf"/>
</dbReference>
<feature type="compositionally biased region" description="Basic residues" evidence="2">
    <location>
        <begin position="272"/>
        <end position="288"/>
    </location>
</feature>
<feature type="compositionally biased region" description="Basic and acidic residues" evidence="2">
    <location>
        <begin position="472"/>
        <end position="489"/>
    </location>
</feature>
<evidence type="ECO:0000313" key="4">
    <source>
        <dbReference type="EMBL" id="KAG9244458.1"/>
    </source>
</evidence>
<feature type="compositionally biased region" description="Basic and acidic residues" evidence="2">
    <location>
        <begin position="382"/>
        <end position="412"/>
    </location>
</feature>
<dbReference type="Gene3D" id="1.20.1390.10">
    <property type="entry name" value="PWI domain"/>
    <property type="match status" value="1"/>
</dbReference>
<dbReference type="GO" id="GO:0048024">
    <property type="term" value="P:regulation of mRNA splicing, via spliceosome"/>
    <property type="evidence" value="ECO:0007669"/>
    <property type="project" value="TreeGrafter"/>
</dbReference>
<evidence type="ECO:0000313" key="5">
    <source>
        <dbReference type="Proteomes" id="UP000887226"/>
    </source>
</evidence>
<dbReference type="Proteomes" id="UP000887226">
    <property type="component" value="Unassembled WGS sequence"/>
</dbReference>
<feature type="compositionally biased region" description="Basic and acidic residues" evidence="2">
    <location>
        <begin position="122"/>
        <end position="192"/>
    </location>
</feature>
<dbReference type="Pfam" id="PF01480">
    <property type="entry name" value="PWI"/>
    <property type="match status" value="1"/>
</dbReference>
<dbReference type="GO" id="GO:0003723">
    <property type="term" value="F:RNA binding"/>
    <property type="evidence" value="ECO:0007669"/>
    <property type="project" value="TreeGrafter"/>
</dbReference>
<dbReference type="AlphaFoldDB" id="A0A9P7Z3Y7"/>
<feature type="compositionally biased region" description="Low complexity" evidence="2">
    <location>
        <begin position="254"/>
        <end position="271"/>
    </location>
</feature>
<reference evidence="4" key="1">
    <citation type="journal article" date="2021" name="IMA Fungus">
        <title>Genomic characterization of three marine fungi, including Emericellopsis atlantica sp. nov. with signatures of a generalist lifestyle and marine biomass degradation.</title>
        <authorList>
            <person name="Hagestad O.C."/>
            <person name="Hou L."/>
            <person name="Andersen J.H."/>
            <person name="Hansen E.H."/>
            <person name="Altermark B."/>
            <person name="Li C."/>
            <person name="Kuhnert E."/>
            <person name="Cox R.J."/>
            <person name="Crous P.W."/>
            <person name="Spatafora J.W."/>
            <person name="Lail K."/>
            <person name="Amirebrahimi M."/>
            <person name="Lipzen A."/>
            <person name="Pangilinan J."/>
            <person name="Andreopoulos W."/>
            <person name="Hayes R.D."/>
            <person name="Ng V."/>
            <person name="Grigoriev I.V."/>
            <person name="Jackson S.A."/>
            <person name="Sutton T.D.S."/>
            <person name="Dobson A.D.W."/>
            <person name="Rama T."/>
        </authorList>
    </citation>
    <scope>NUCLEOTIDE SEQUENCE</scope>
    <source>
        <strain evidence="4">TRa3180A</strain>
    </source>
</reference>
<organism evidence="4 5">
    <name type="scientific">Calycina marina</name>
    <dbReference type="NCBI Taxonomy" id="1763456"/>
    <lineage>
        <taxon>Eukaryota</taxon>
        <taxon>Fungi</taxon>
        <taxon>Dikarya</taxon>
        <taxon>Ascomycota</taxon>
        <taxon>Pezizomycotina</taxon>
        <taxon>Leotiomycetes</taxon>
        <taxon>Helotiales</taxon>
        <taxon>Pezizellaceae</taxon>
        <taxon>Calycina</taxon>
    </lineage>
</organism>
<feature type="domain" description="PWI" evidence="3">
    <location>
        <begin position="11"/>
        <end position="110"/>
    </location>
</feature>
<feature type="region of interest" description="Disordered" evidence="2">
    <location>
        <begin position="122"/>
        <end position="489"/>
    </location>
</feature>
<feature type="compositionally biased region" description="Basic and acidic residues" evidence="2">
    <location>
        <begin position="303"/>
        <end position="323"/>
    </location>
</feature>
<dbReference type="OrthoDB" id="163257at2759"/>
<dbReference type="PROSITE" id="PS51025">
    <property type="entry name" value="PWI"/>
    <property type="match status" value="1"/>
</dbReference>
<dbReference type="PANTHER" id="PTHR23148:SF0">
    <property type="entry name" value="SERINE_ARGININE REPETITIVE MATRIX PROTEIN 1"/>
    <property type="match status" value="1"/>
</dbReference>
<dbReference type="InterPro" id="IPR002483">
    <property type="entry name" value="PWI_dom"/>
</dbReference>
<dbReference type="EMBL" id="MU253904">
    <property type="protein sequence ID" value="KAG9244458.1"/>
    <property type="molecule type" value="Genomic_DNA"/>
</dbReference>
<gene>
    <name evidence="4" type="ORF">BJ878DRAFT_506131</name>
</gene>
<dbReference type="GO" id="GO:0006397">
    <property type="term" value="P:mRNA processing"/>
    <property type="evidence" value="ECO:0007669"/>
    <property type="project" value="UniProtKB-KW"/>
</dbReference>
<feature type="compositionally biased region" description="Low complexity" evidence="2">
    <location>
        <begin position="358"/>
        <end position="375"/>
    </location>
</feature>
<keyword evidence="1" id="KW-0507">mRNA processing</keyword>
<feature type="compositionally biased region" description="Basic and acidic residues" evidence="2">
    <location>
        <begin position="214"/>
        <end position="224"/>
    </location>
</feature>
<dbReference type="SMART" id="SM00311">
    <property type="entry name" value="PWI"/>
    <property type="match status" value="1"/>
</dbReference>
<comment type="caution">
    <text evidence="4">The sequence shown here is derived from an EMBL/GenBank/DDBJ whole genome shotgun (WGS) entry which is preliminary data.</text>
</comment>
<accession>A0A9P7Z3Y7</accession>
<keyword evidence="5" id="KW-1185">Reference proteome</keyword>
<evidence type="ECO:0000256" key="1">
    <source>
        <dbReference type="ARBA" id="ARBA00022664"/>
    </source>
</evidence>
<proteinExistence type="predicted"/>
<evidence type="ECO:0000256" key="2">
    <source>
        <dbReference type="SAM" id="MobiDB-lite"/>
    </source>
</evidence>
<dbReference type="InterPro" id="IPR052225">
    <property type="entry name" value="Ser/Arg_repetitive_matrix"/>
</dbReference>
<feature type="compositionally biased region" description="Low complexity" evidence="2">
    <location>
        <begin position="324"/>
        <end position="334"/>
    </location>
</feature>
<evidence type="ECO:0000259" key="3">
    <source>
        <dbReference type="PROSITE" id="PS51025"/>
    </source>
</evidence>
<dbReference type="PANTHER" id="PTHR23148">
    <property type="entry name" value="SERINE/ARGININE REGULATED NUCLEAR MATRIX PROTEIN"/>
    <property type="match status" value="1"/>
</dbReference>